<evidence type="ECO:0000313" key="2">
    <source>
        <dbReference type="EMBL" id="QHT25807.1"/>
    </source>
</evidence>
<dbReference type="Pfam" id="PF00226">
    <property type="entry name" value="DnaJ"/>
    <property type="match status" value="1"/>
</dbReference>
<dbReference type="SUPFAM" id="SSF46565">
    <property type="entry name" value="Chaperone J-domain"/>
    <property type="match status" value="1"/>
</dbReference>
<sequence length="378" mass="44764">MDTYKLVKSYNINDSKFNIYINQKDKQYYVSVYDIVNICKYASVSYIKNYWKVGNYVPIDHYFFEGGRKPDLLKLRLAIADFNNKILYEIPDDITDDDESESSDTDDMDDLPLILNINSSNKDELMLFFNDKIIVNKILKYLSENICFTNKKDVENIIGKIAYQKIKTSVVIQRLTNRILKLTNEMLLKTIHKRIDVENMEKINDYAEELQESINISYFGSIYILKNTKDTDENYRKIGYTVKCTPEKRAEQWNYELKKYFLTADAKIMEKIIFCHLDNIRFSRPAINGKGKTEIEWFYINDAIAEKVINAILEKYDPYYKILNLYEITRKEMLTKEYVNKTYKKMALKYHPDKNIEDTTEIFKAVVNGKEKLLDLIT</sequence>
<dbReference type="InterPro" id="IPR036869">
    <property type="entry name" value="J_dom_sf"/>
</dbReference>
<name>A0A6C0E9F1_9ZZZZ</name>
<dbReference type="EMBL" id="MN739775">
    <property type="protein sequence ID" value="QHT25807.1"/>
    <property type="molecule type" value="Genomic_DNA"/>
</dbReference>
<dbReference type="Gene3D" id="1.10.287.110">
    <property type="entry name" value="DnaJ domain"/>
    <property type="match status" value="1"/>
</dbReference>
<dbReference type="PROSITE" id="PS50076">
    <property type="entry name" value="DNAJ_2"/>
    <property type="match status" value="1"/>
</dbReference>
<dbReference type="CDD" id="cd06257">
    <property type="entry name" value="DnaJ"/>
    <property type="match status" value="1"/>
</dbReference>
<dbReference type="InterPro" id="IPR018306">
    <property type="entry name" value="Phage_T5_Orf172_DNA-bd"/>
</dbReference>
<protein>
    <recommendedName>
        <fullName evidence="1">J domain-containing protein</fullName>
    </recommendedName>
</protein>
<accession>A0A6C0E9F1</accession>
<dbReference type="Pfam" id="PF10544">
    <property type="entry name" value="T5orf172"/>
    <property type="match status" value="1"/>
</dbReference>
<organism evidence="2">
    <name type="scientific">viral metagenome</name>
    <dbReference type="NCBI Taxonomy" id="1070528"/>
    <lineage>
        <taxon>unclassified sequences</taxon>
        <taxon>metagenomes</taxon>
        <taxon>organismal metagenomes</taxon>
    </lineage>
</organism>
<feature type="domain" description="J" evidence="1">
    <location>
        <begin position="318"/>
        <end position="378"/>
    </location>
</feature>
<dbReference type="InterPro" id="IPR001623">
    <property type="entry name" value="DnaJ_domain"/>
</dbReference>
<proteinExistence type="predicted"/>
<evidence type="ECO:0000259" key="1">
    <source>
        <dbReference type="PROSITE" id="PS50076"/>
    </source>
</evidence>
<dbReference type="AlphaFoldDB" id="A0A6C0E9F1"/>
<reference evidence="2" key="1">
    <citation type="journal article" date="2020" name="Nature">
        <title>Giant virus diversity and host interactions through global metagenomics.</title>
        <authorList>
            <person name="Schulz F."/>
            <person name="Roux S."/>
            <person name="Paez-Espino D."/>
            <person name="Jungbluth S."/>
            <person name="Walsh D.A."/>
            <person name="Denef V.J."/>
            <person name="McMahon K.D."/>
            <person name="Konstantinidis K.T."/>
            <person name="Eloe-Fadrosh E.A."/>
            <person name="Kyrpides N.C."/>
            <person name="Woyke T."/>
        </authorList>
    </citation>
    <scope>NUCLEOTIDE SEQUENCE</scope>
    <source>
        <strain evidence="2">GVMAG-M-3300023179-27</strain>
    </source>
</reference>